<dbReference type="EMBL" id="JAYMYR010000002">
    <property type="protein sequence ID" value="KAK7377017.1"/>
    <property type="molecule type" value="Genomic_DNA"/>
</dbReference>
<protein>
    <submittedName>
        <fullName evidence="1">Uncharacterized protein</fullName>
    </submittedName>
</protein>
<dbReference type="Proteomes" id="UP001374584">
    <property type="component" value="Unassembled WGS sequence"/>
</dbReference>
<proteinExistence type="predicted"/>
<evidence type="ECO:0000313" key="1">
    <source>
        <dbReference type="EMBL" id="KAK7377017.1"/>
    </source>
</evidence>
<name>A0AAN9NU60_PHACN</name>
<sequence length="103" mass="11875">MERRIALLHTSFFAFGRLQNVCKDLWELEALQLVSTTEDKHLNWDAHFTYLNVKSVVLITHNVKYVTKKTLVGNATFDKDVVQLVKEVDKGTMVKGFCFRGEV</sequence>
<gene>
    <name evidence="1" type="ORF">VNO80_02437</name>
</gene>
<comment type="caution">
    <text evidence="1">The sequence shown here is derived from an EMBL/GenBank/DDBJ whole genome shotgun (WGS) entry which is preliminary data.</text>
</comment>
<keyword evidence="2" id="KW-1185">Reference proteome</keyword>
<organism evidence="1 2">
    <name type="scientific">Phaseolus coccineus</name>
    <name type="common">Scarlet runner bean</name>
    <name type="synonym">Phaseolus multiflorus</name>
    <dbReference type="NCBI Taxonomy" id="3886"/>
    <lineage>
        <taxon>Eukaryota</taxon>
        <taxon>Viridiplantae</taxon>
        <taxon>Streptophyta</taxon>
        <taxon>Embryophyta</taxon>
        <taxon>Tracheophyta</taxon>
        <taxon>Spermatophyta</taxon>
        <taxon>Magnoliopsida</taxon>
        <taxon>eudicotyledons</taxon>
        <taxon>Gunneridae</taxon>
        <taxon>Pentapetalae</taxon>
        <taxon>rosids</taxon>
        <taxon>fabids</taxon>
        <taxon>Fabales</taxon>
        <taxon>Fabaceae</taxon>
        <taxon>Papilionoideae</taxon>
        <taxon>50 kb inversion clade</taxon>
        <taxon>NPAAA clade</taxon>
        <taxon>indigoferoid/millettioid clade</taxon>
        <taxon>Phaseoleae</taxon>
        <taxon>Phaseolus</taxon>
    </lineage>
</organism>
<dbReference type="AlphaFoldDB" id="A0AAN9NU60"/>
<evidence type="ECO:0000313" key="2">
    <source>
        <dbReference type="Proteomes" id="UP001374584"/>
    </source>
</evidence>
<accession>A0AAN9NU60</accession>
<reference evidence="1 2" key="1">
    <citation type="submission" date="2024-01" db="EMBL/GenBank/DDBJ databases">
        <title>The genomes of 5 underutilized Papilionoideae crops provide insights into root nodulation and disease resistanc.</title>
        <authorList>
            <person name="Jiang F."/>
        </authorList>
    </citation>
    <scope>NUCLEOTIDE SEQUENCE [LARGE SCALE GENOMIC DNA]</scope>
    <source>
        <strain evidence="1">JINMINGXINNONG_FW02</strain>
        <tissue evidence="1">Leaves</tissue>
    </source>
</reference>